<sequence length="165" mass="19243">MNTILMVDGVFCAVARKTKIDLRIKSFYQNPYIVLNTDDELRKNFFSSLFSKNYLDLSSQGENEPNNARTDSVAGGQQRARLHNDDKLNLIDTYLTQGLKRKYITKKKIQKKGVYGKESILESETGLRYIYTNFTEVDILYHKQIDRRKQEYLKESVIDIRCNGL</sequence>
<name>A0A1A9ZFF7_GLOPL</name>
<reference evidence="1" key="2">
    <citation type="submission" date="2020-05" db="UniProtKB">
        <authorList>
            <consortium name="EnsemblMetazoa"/>
        </authorList>
    </citation>
    <scope>IDENTIFICATION</scope>
    <source>
        <strain evidence="1">IAEA</strain>
    </source>
</reference>
<accession>A0A1A9ZFF7</accession>
<dbReference type="AlphaFoldDB" id="A0A1A9ZFF7"/>
<organism evidence="1 2">
    <name type="scientific">Glossina pallidipes</name>
    <name type="common">Tsetse fly</name>
    <dbReference type="NCBI Taxonomy" id="7398"/>
    <lineage>
        <taxon>Eukaryota</taxon>
        <taxon>Metazoa</taxon>
        <taxon>Ecdysozoa</taxon>
        <taxon>Arthropoda</taxon>
        <taxon>Hexapoda</taxon>
        <taxon>Insecta</taxon>
        <taxon>Pterygota</taxon>
        <taxon>Neoptera</taxon>
        <taxon>Endopterygota</taxon>
        <taxon>Diptera</taxon>
        <taxon>Brachycera</taxon>
        <taxon>Muscomorpha</taxon>
        <taxon>Hippoboscoidea</taxon>
        <taxon>Glossinidae</taxon>
        <taxon>Glossina</taxon>
    </lineage>
</organism>
<evidence type="ECO:0000313" key="1">
    <source>
        <dbReference type="EnsemblMetazoa" id="GPAI012924-PA"/>
    </source>
</evidence>
<reference evidence="2" key="1">
    <citation type="submission" date="2014-03" db="EMBL/GenBank/DDBJ databases">
        <authorList>
            <person name="Aksoy S."/>
            <person name="Warren W."/>
            <person name="Wilson R.K."/>
        </authorList>
    </citation>
    <scope>NUCLEOTIDE SEQUENCE [LARGE SCALE GENOMIC DNA]</scope>
    <source>
        <strain evidence="2">IAEA</strain>
    </source>
</reference>
<dbReference type="Proteomes" id="UP000092445">
    <property type="component" value="Unassembled WGS sequence"/>
</dbReference>
<dbReference type="VEuPathDB" id="VectorBase:GPAI012924"/>
<evidence type="ECO:0000313" key="2">
    <source>
        <dbReference type="Proteomes" id="UP000092445"/>
    </source>
</evidence>
<proteinExistence type="predicted"/>
<dbReference type="EnsemblMetazoa" id="GPAI012924-RA">
    <property type="protein sequence ID" value="GPAI012924-PA"/>
    <property type="gene ID" value="GPAI012924"/>
</dbReference>
<keyword evidence="2" id="KW-1185">Reference proteome</keyword>
<protein>
    <submittedName>
        <fullName evidence="1">Uncharacterized protein</fullName>
    </submittedName>
</protein>